<dbReference type="InterPro" id="IPR051043">
    <property type="entry name" value="Sulfatase_Mod_Factor_Kinase"/>
</dbReference>
<dbReference type="STRING" id="1873176.BFN67_22900"/>
<feature type="domain" description="Sulfatase-modifying factor enzyme-like" evidence="1">
    <location>
        <begin position="24"/>
        <end position="295"/>
    </location>
</feature>
<organism evidence="2 3">
    <name type="scientific">Manganibacter manganicus</name>
    <dbReference type="NCBI Taxonomy" id="1873176"/>
    <lineage>
        <taxon>Bacteria</taxon>
        <taxon>Pseudomonadati</taxon>
        <taxon>Pseudomonadota</taxon>
        <taxon>Alphaproteobacteria</taxon>
        <taxon>Hyphomicrobiales</taxon>
        <taxon>Phyllobacteriaceae</taxon>
        <taxon>Manganibacter</taxon>
    </lineage>
</organism>
<dbReference type="Gene3D" id="3.90.1580.10">
    <property type="entry name" value="paralog of FGE (formylglycine-generating enzyme)"/>
    <property type="match status" value="1"/>
</dbReference>
<protein>
    <recommendedName>
        <fullName evidence="1">Sulfatase-modifying factor enzyme-like domain-containing protein</fullName>
    </recommendedName>
</protein>
<name>A0A1V8RLK0_9HYPH</name>
<evidence type="ECO:0000259" key="1">
    <source>
        <dbReference type="Pfam" id="PF03781"/>
    </source>
</evidence>
<dbReference type="InterPro" id="IPR005532">
    <property type="entry name" value="SUMF_dom"/>
</dbReference>
<dbReference type="EMBL" id="MDET01000042">
    <property type="protein sequence ID" value="OQM74077.1"/>
    <property type="molecule type" value="Genomic_DNA"/>
</dbReference>
<dbReference type="Proteomes" id="UP000191905">
    <property type="component" value="Unassembled WGS sequence"/>
</dbReference>
<comment type="caution">
    <text evidence="2">The sequence shown here is derived from an EMBL/GenBank/DDBJ whole genome shotgun (WGS) entry which is preliminary data.</text>
</comment>
<reference evidence="2 3" key="1">
    <citation type="journal article" date="2016" name="Int. J. Syst. Evol. Microbiol.">
        <title>Pseudaminobacter manganicus sp. nov., isolated from sludge of a manganese mine.</title>
        <authorList>
            <person name="Li J."/>
            <person name="Huang J."/>
            <person name="Liao S."/>
            <person name="Wang G."/>
        </authorList>
    </citation>
    <scope>NUCLEOTIDE SEQUENCE [LARGE SCALE GENOMIC DNA]</scope>
    <source>
        <strain evidence="2 3">JH-7</strain>
    </source>
</reference>
<dbReference type="PANTHER" id="PTHR23150">
    <property type="entry name" value="SULFATASE MODIFYING FACTOR 1, 2"/>
    <property type="match status" value="1"/>
</dbReference>
<proteinExistence type="predicted"/>
<gene>
    <name evidence="2" type="ORF">BFN67_22900</name>
</gene>
<dbReference type="AlphaFoldDB" id="A0A1V8RLK0"/>
<dbReference type="PANTHER" id="PTHR23150:SF19">
    <property type="entry name" value="FORMYLGLYCINE-GENERATING ENZYME"/>
    <property type="match status" value="1"/>
</dbReference>
<sequence length="299" mass="33173">MPGNHTASAPRAAIPGGSRTLHAGDTVLISGGTAFRGTDKPVYVVDGEAIVERAVLADFRIDKNPVSNRRFSQFVAETGYRTHAEEFGWSYVFHLDAPRASPIPNLTWWRRVDGANWRQPEGAGSGIKDRANHPVVHVSWRDAAAFAKWCGGRLPTEIEWEHAARAGQGDVRFTWGDREPDDTDFLPCNIWQGEFPAVNIAADGYFRTAPEGSFAPNPAGIHNMLGNVWEWTADPFKIRSLSRALRRQAETKRGMKVLKGGSFLCHLSYCYRYRIAARTGNTPDSSTSHQGFRLVCDMS</sequence>
<keyword evidence="3" id="KW-1185">Reference proteome</keyword>
<dbReference type="GO" id="GO:0120147">
    <property type="term" value="F:formylglycine-generating oxidase activity"/>
    <property type="evidence" value="ECO:0007669"/>
    <property type="project" value="TreeGrafter"/>
</dbReference>
<evidence type="ECO:0000313" key="3">
    <source>
        <dbReference type="Proteomes" id="UP000191905"/>
    </source>
</evidence>
<accession>A0A1V8RLK0</accession>
<evidence type="ECO:0000313" key="2">
    <source>
        <dbReference type="EMBL" id="OQM74077.1"/>
    </source>
</evidence>
<dbReference type="Pfam" id="PF03781">
    <property type="entry name" value="FGE-sulfatase"/>
    <property type="match status" value="1"/>
</dbReference>
<dbReference type="InterPro" id="IPR016187">
    <property type="entry name" value="CTDL_fold"/>
</dbReference>
<dbReference type="SUPFAM" id="SSF56436">
    <property type="entry name" value="C-type lectin-like"/>
    <property type="match status" value="1"/>
</dbReference>
<dbReference type="InterPro" id="IPR042095">
    <property type="entry name" value="SUMF_sf"/>
</dbReference>